<dbReference type="Proteomes" id="UP001500866">
    <property type="component" value="Unassembled WGS sequence"/>
</dbReference>
<evidence type="ECO:0000313" key="2">
    <source>
        <dbReference type="Proteomes" id="UP001500866"/>
    </source>
</evidence>
<dbReference type="EMBL" id="BAAADS010000001">
    <property type="protein sequence ID" value="GAA0592215.1"/>
    <property type="molecule type" value="Genomic_DNA"/>
</dbReference>
<protein>
    <submittedName>
        <fullName evidence="1">Uncharacterized protein</fullName>
    </submittedName>
</protein>
<accession>A0ABP3QQJ2</accession>
<evidence type="ECO:0000313" key="1">
    <source>
        <dbReference type="EMBL" id="GAA0592215.1"/>
    </source>
</evidence>
<keyword evidence="2" id="KW-1185">Reference proteome</keyword>
<organism evidence="1 2">
    <name type="scientific">Virgibacillus siamensis</name>
    <dbReference type="NCBI Taxonomy" id="480071"/>
    <lineage>
        <taxon>Bacteria</taxon>
        <taxon>Bacillati</taxon>
        <taxon>Bacillota</taxon>
        <taxon>Bacilli</taxon>
        <taxon>Bacillales</taxon>
        <taxon>Bacillaceae</taxon>
        <taxon>Virgibacillus</taxon>
    </lineage>
</organism>
<reference evidence="2" key="1">
    <citation type="journal article" date="2019" name="Int. J. Syst. Evol. Microbiol.">
        <title>The Global Catalogue of Microorganisms (GCM) 10K type strain sequencing project: providing services to taxonomists for standard genome sequencing and annotation.</title>
        <authorList>
            <consortium name="The Broad Institute Genomics Platform"/>
            <consortium name="The Broad Institute Genome Sequencing Center for Infectious Disease"/>
            <person name="Wu L."/>
            <person name="Ma J."/>
        </authorList>
    </citation>
    <scope>NUCLEOTIDE SEQUENCE [LARGE SCALE GENOMIC DNA]</scope>
    <source>
        <strain evidence="2">JCM 15395</strain>
    </source>
</reference>
<comment type="caution">
    <text evidence="1">The sequence shown here is derived from an EMBL/GenBank/DDBJ whole genome shotgun (WGS) entry which is preliminary data.</text>
</comment>
<proteinExistence type="predicted"/>
<name>A0ABP3QQJ2_9BACI</name>
<sequence>MACGSSIGAKHAVFINLSATSTFLSVFRLENLVVTKPLGDSHSCTYAVRKDFILS</sequence>
<gene>
    <name evidence="1" type="ORF">GCM10009001_05500</name>
</gene>